<dbReference type="Proteomes" id="UP000499080">
    <property type="component" value="Unassembled WGS sequence"/>
</dbReference>
<protein>
    <submittedName>
        <fullName evidence="2">Uncharacterized protein</fullName>
    </submittedName>
</protein>
<name>A0A4Y2GAU7_ARAVE</name>
<evidence type="ECO:0000313" key="2">
    <source>
        <dbReference type="EMBL" id="GBM49835.1"/>
    </source>
</evidence>
<organism evidence="2 3">
    <name type="scientific">Araneus ventricosus</name>
    <name type="common">Orbweaver spider</name>
    <name type="synonym">Epeira ventricosa</name>
    <dbReference type="NCBI Taxonomy" id="182803"/>
    <lineage>
        <taxon>Eukaryota</taxon>
        <taxon>Metazoa</taxon>
        <taxon>Ecdysozoa</taxon>
        <taxon>Arthropoda</taxon>
        <taxon>Chelicerata</taxon>
        <taxon>Arachnida</taxon>
        <taxon>Araneae</taxon>
        <taxon>Araneomorphae</taxon>
        <taxon>Entelegynae</taxon>
        <taxon>Araneoidea</taxon>
        <taxon>Araneidae</taxon>
        <taxon>Araneus</taxon>
    </lineage>
</organism>
<gene>
    <name evidence="2" type="ORF">AVEN_191238_1</name>
</gene>
<reference evidence="2 3" key="1">
    <citation type="journal article" date="2019" name="Sci. Rep.">
        <title>Orb-weaving spider Araneus ventricosus genome elucidates the spidroin gene catalogue.</title>
        <authorList>
            <person name="Kono N."/>
            <person name="Nakamura H."/>
            <person name="Ohtoshi R."/>
            <person name="Moran D.A.P."/>
            <person name="Shinohara A."/>
            <person name="Yoshida Y."/>
            <person name="Fujiwara M."/>
            <person name="Mori M."/>
            <person name="Tomita M."/>
            <person name="Arakawa K."/>
        </authorList>
    </citation>
    <scope>NUCLEOTIDE SEQUENCE [LARGE SCALE GENOMIC DNA]</scope>
</reference>
<keyword evidence="1" id="KW-1133">Transmembrane helix</keyword>
<keyword evidence="1" id="KW-0812">Transmembrane</keyword>
<keyword evidence="3" id="KW-1185">Reference proteome</keyword>
<accession>A0A4Y2GAU7</accession>
<dbReference type="AlphaFoldDB" id="A0A4Y2GAU7"/>
<evidence type="ECO:0000313" key="3">
    <source>
        <dbReference type="Proteomes" id="UP000499080"/>
    </source>
</evidence>
<dbReference type="EMBL" id="BGPR01001274">
    <property type="protein sequence ID" value="GBM49835.1"/>
    <property type="molecule type" value="Genomic_DNA"/>
</dbReference>
<proteinExistence type="predicted"/>
<feature type="transmembrane region" description="Helical" evidence="1">
    <location>
        <begin position="79"/>
        <end position="102"/>
    </location>
</feature>
<evidence type="ECO:0000256" key="1">
    <source>
        <dbReference type="SAM" id="Phobius"/>
    </source>
</evidence>
<keyword evidence="1" id="KW-0472">Membrane</keyword>
<sequence>MVGGLYAKIVDIYEILDEIRPRNVYLPVRVHVKFLHPGNWTSEIHCVSKVARMTRPNRGRMLPRRLSFVIPFFKLWSNLYFTSFAVTSIVSNYFMDSSFLYVEKSRTIRPRRYIQTAQGPQTTR</sequence>
<comment type="caution">
    <text evidence="2">The sequence shown here is derived from an EMBL/GenBank/DDBJ whole genome shotgun (WGS) entry which is preliminary data.</text>
</comment>